<evidence type="ECO:0000256" key="3">
    <source>
        <dbReference type="ARBA" id="ARBA00022840"/>
    </source>
</evidence>
<dbReference type="EC" id="2.7.11.1" evidence="1"/>
<keyword evidence="7" id="KW-0808">Transferase</keyword>
<dbReference type="InterPro" id="IPR008271">
    <property type="entry name" value="Ser/Thr_kinase_AS"/>
</dbReference>
<evidence type="ECO:0000256" key="5">
    <source>
        <dbReference type="SAM" id="MobiDB-lite"/>
    </source>
</evidence>
<dbReference type="PROSITE" id="PS50011">
    <property type="entry name" value="PROTEIN_KINASE_DOM"/>
    <property type="match status" value="1"/>
</dbReference>
<evidence type="ECO:0000259" key="6">
    <source>
        <dbReference type="PROSITE" id="PS50011"/>
    </source>
</evidence>
<organism evidence="7 8">
    <name type="scientific">Tetrahymena thermophila (strain SB210)</name>
    <dbReference type="NCBI Taxonomy" id="312017"/>
    <lineage>
        <taxon>Eukaryota</taxon>
        <taxon>Sar</taxon>
        <taxon>Alveolata</taxon>
        <taxon>Ciliophora</taxon>
        <taxon>Intramacronucleata</taxon>
        <taxon>Oligohymenophorea</taxon>
        <taxon>Hymenostomatida</taxon>
        <taxon>Tetrahymenina</taxon>
        <taxon>Tetrahymenidae</taxon>
        <taxon>Tetrahymena</taxon>
    </lineage>
</organism>
<dbReference type="AlphaFoldDB" id="I7M2Y4"/>
<dbReference type="SUPFAM" id="SSF56112">
    <property type="entry name" value="Protein kinase-like (PK-like)"/>
    <property type="match status" value="1"/>
</dbReference>
<feature type="region of interest" description="Disordered" evidence="5">
    <location>
        <begin position="527"/>
        <end position="571"/>
    </location>
</feature>
<dbReference type="Proteomes" id="UP000009168">
    <property type="component" value="Unassembled WGS sequence"/>
</dbReference>
<dbReference type="STRING" id="312017.I7M2Y4"/>
<dbReference type="InterPro" id="IPR017441">
    <property type="entry name" value="Protein_kinase_ATP_BS"/>
</dbReference>
<dbReference type="GO" id="GO:0005524">
    <property type="term" value="F:ATP binding"/>
    <property type="evidence" value="ECO:0007669"/>
    <property type="project" value="UniProtKB-UniRule"/>
</dbReference>
<gene>
    <name evidence="7" type="ORF">TTHERM_00933120</name>
</gene>
<sequence>MDKYVFYEVIGKGSYAEIYRALNKENNMIVAIKVIEVQENEKVDDFVKKEIDLVKECNHPNITQVYEHFFVDNKIYIIMEYCGGGSLAQLIKKKGQFQEPYITIILKEILQALSYLHSNQMVHRDIKSANILIQKDGKVKLCDFGVSSKITNNSQKLQTFVGTPYYMAPEVIQKSEYDFKADIWSVGITAIEMATGHPPYYDKKPEIAMSRIVSEEPPSLSKETSSTMLINFVNCCLKYNPEQRQSAKQLLSHSFIKLAKKPSYLIDLFDIDLKRGNFLFKPGAPNQQIRANSMVTGSAILIPNNKPQGGKTADSELLIQSTMKQITMEQRLEEQKDLKEFSNYLNSGNNPIDDKCKNMDQIVIDIYRGDKHKQDKEKKKQVQSNKQSNQPTQSTFFNKGSNQNITQQHSDSDNIMNYLQTDSDSSQEQSCNTDHPSNHYIQKMNKCTNEQEKRKILEGMSKNNIYFKGALDKVFEQYISYSKNSQNHEYLTLALQQLHCAFDEMEREENGSSKKILSEVYKNLCTGSNTPNNRGQNNNNHIATSVNSNNNLSHSHIHNHNTHSSNQDSYGNQHLVQYPYKNSN</sequence>
<feature type="compositionally biased region" description="Polar residues" evidence="5">
    <location>
        <begin position="391"/>
        <end position="409"/>
    </location>
</feature>
<dbReference type="OrthoDB" id="312324at2759"/>
<dbReference type="InParanoid" id="I7M2Y4"/>
<name>I7M2Y4_TETTS</name>
<dbReference type="PANTHER" id="PTHR48012">
    <property type="entry name" value="STERILE20-LIKE KINASE, ISOFORM B-RELATED"/>
    <property type="match status" value="1"/>
</dbReference>
<evidence type="ECO:0000313" key="7">
    <source>
        <dbReference type="EMBL" id="EAS01623.2"/>
    </source>
</evidence>
<reference evidence="8" key="1">
    <citation type="journal article" date="2006" name="PLoS Biol.">
        <title>Macronuclear genome sequence of the ciliate Tetrahymena thermophila, a model eukaryote.</title>
        <authorList>
            <person name="Eisen J.A."/>
            <person name="Coyne R.S."/>
            <person name="Wu M."/>
            <person name="Wu D."/>
            <person name="Thiagarajan M."/>
            <person name="Wortman J.R."/>
            <person name="Badger J.H."/>
            <person name="Ren Q."/>
            <person name="Amedeo P."/>
            <person name="Jones K.M."/>
            <person name="Tallon L.J."/>
            <person name="Delcher A.L."/>
            <person name="Salzberg S.L."/>
            <person name="Silva J.C."/>
            <person name="Haas B.J."/>
            <person name="Majoros W.H."/>
            <person name="Farzad M."/>
            <person name="Carlton J.M."/>
            <person name="Smith R.K. Jr."/>
            <person name="Garg J."/>
            <person name="Pearlman R.E."/>
            <person name="Karrer K.M."/>
            <person name="Sun L."/>
            <person name="Manning G."/>
            <person name="Elde N.C."/>
            <person name="Turkewitz A.P."/>
            <person name="Asai D.J."/>
            <person name="Wilkes D.E."/>
            <person name="Wang Y."/>
            <person name="Cai H."/>
            <person name="Collins K."/>
            <person name="Stewart B.A."/>
            <person name="Lee S.R."/>
            <person name="Wilamowska K."/>
            <person name="Weinberg Z."/>
            <person name="Ruzzo W.L."/>
            <person name="Wloga D."/>
            <person name="Gaertig J."/>
            <person name="Frankel J."/>
            <person name="Tsao C.-C."/>
            <person name="Gorovsky M.A."/>
            <person name="Keeling P.J."/>
            <person name="Waller R.F."/>
            <person name="Patron N.J."/>
            <person name="Cherry J.M."/>
            <person name="Stover N.A."/>
            <person name="Krieger C.J."/>
            <person name="del Toro C."/>
            <person name="Ryder H.F."/>
            <person name="Williamson S.C."/>
            <person name="Barbeau R.A."/>
            <person name="Hamilton E.P."/>
            <person name="Orias E."/>
        </authorList>
    </citation>
    <scope>NUCLEOTIDE SEQUENCE [LARGE SCALE GENOMIC DNA]</scope>
    <source>
        <strain evidence="8">SB210</strain>
    </source>
</reference>
<dbReference type="InterPro" id="IPR000719">
    <property type="entry name" value="Prot_kinase_dom"/>
</dbReference>
<dbReference type="eggNOG" id="KOG0201">
    <property type="taxonomic scope" value="Eukaryota"/>
</dbReference>
<evidence type="ECO:0000256" key="1">
    <source>
        <dbReference type="ARBA" id="ARBA00012513"/>
    </source>
</evidence>
<feature type="region of interest" description="Disordered" evidence="5">
    <location>
        <begin position="416"/>
        <end position="435"/>
    </location>
</feature>
<dbReference type="PROSITE" id="PS00108">
    <property type="entry name" value="PROTEIN_KINASE_ST"/>
    <property type="match status" value="1"/>
</dbReference>
<dbReference type="GeneID" id="7839793"/>
<feature type="region of interest" description="Disordered" evidence="5">
    <location>
        <begin position="369"/>
        <end position="409"/>
    </location>
</feature>
<dbReference type="SMART" id="SM00220">
    <property type="entry name" value="S_TKc"/>
    <property type="match status" value="1"/>
</dbReference>
<dbReference type="PROSITE" id="PS00107">
    <property type="entry name" value="PROTEIN_KINASE_ATP"/>
    <property type="match status" value="1"/>
</dbReference>
<dbReference type="GO" id="GO:0005737">
    <property type="term" value="C:cytoplasm"/>
    <property type="evidence" value="ECO:0007669"/>
    <property type="project" value="TreeGrafter"/>
</dbReference>
<dbReference type="InterPro" id="IPR011009">
    <property type="entry name" value="Kinase-like_dom_sf"/>
</dbReference>
<feature type="compositionally biased region" description="Basic and acidic residues" evidence="5">
    <location>
        <begin position="369"/>
        <end position="380"/>
    </location>
</feature>
<feature type="compositionally biased region" description="Low complexity" evidence="5">
    <location>
        <begin position="529"/>
        <end position="540"/>
    </location>
</feature>
<dbReference type="RefSeq" id="XP_001021868.2">
    <property type="nucleotide sequence ID" value="XM_001021868.2"/>
</dbReference>
<keyword evidence="8" id="KW-1185">Reference proteome</keyword>
<dbReference type="GO" id="GO:0004674">
    <property type="term" value="F:protein serine/threonine kinase activity"/>
    <property type="evidence" value="ECO:0007669"/>
    <property type="project" value="UniProtKB-EC"/>
</dbReference>
<dbReference type="PANTHER" id="PTHR48012:SF2">
    <property type="entry name" value="STERILE20-LIKE KINASE, ISOFORM B"/>
    <property type="match status" value="1"/>
</dbReference>
<dbReference type="KEGG" id="tet:TTHERM_00933120"/>
<evidence type="ECO:0000313" key="8">
    <source>
        <dbReference type="Proteomes" id="UP000009168"/>
    </source>
</evidence>
<dbReference type="FunFam" id="3.30.200.20:FF:000042">
    <property type="entry name" value="Aurora kinase A"/>
    <property type="match status" value="1"/>
</dbReference>
<evidence type="ECO:0000256" key="4">
    <source>
        <dbReference type="PROSITE-ProRule" id="PRU10141"/>
    </source>
</evidence>
<accession>I7M2Y4</accession>
<keyword evidence="7" id="KW-0418">Kinase</keyword>
<dbReference type="Pfam" id="PF00069">
    <property type="entry name" value="Pkinase"/>
    <property type="match status" value="1"/>
</dbReference>
<feature type="domain" description="Protein kinase" evidence="6">
    <location>
        <begin position="4"/>
        <end position="256"/>
    </location>
</feature>
<proteinExistence type="predicted"/>
<keyword evidence="2 4" id="KW-0547">Nucleotide-binding</keyword>
<keyword evidence="3 4" id="KW-0067">ATP-binding</keyword>
<evidence type="ECO:0000256" key="2">
    <source>
        <dbReference type="ARBA" id="ARBA00022741"/>
    </source>
</evidence>
<dbReference type="EMBL" id="GG662564">
    <property type="protein sequence ID" value="EAS01623.2"/>
    <property type="molecule type" value="Genomic_DNA"/>
</dbReference>
<protein>
    <recommendedName>
        <fullName evidence="1">non-specific serine/threonine protein kinase</fullName>
        <ecNumber evidence="1">2.7.11.1</ecNumber>
    </recommendedName>
</protein>
<dbReference type="FunFam" id="1.10.510.10:FF:000421">
    <property type="entry name" value="Serine/threonine-protein kinase PAK 6"/>
    <property type="match status" value="1"/>
</dbReference>
<feature type="binding site" evidence="4">
    <location>
        <position position="33"/>
    </location>
    <ligand>
        <name>ATP</name>
        <dbReference type="ChEBI" id="CHEBI:30616"/>
    </ligand>
</feature>
<dbReference type="Gene3D" id="1.10.510.10">
    <property type="entry name" value="Transferase(Phosphotransferase) domain 1"/>
    <property type="match status" value="1"/>
</dbReference>
<dbReference type="InterPro" id="IPR050629">
    <property type="entry name" value="STE20/SPS1-PAK"/>
</dbReference>